<dbReference type="EMBL" id="PRDL01000001">
    <property type="protein sequence ID" value="MBE8718561.1"/>
    <property type="molecule type" value="Genomic_DNA"/>
</dbReference>
<evidence type="ECO:0000313" key="2">
    <source>
        <dbReference type="Proteomes" id="UP000652567"/>
    </source>
</evidence>
<proteinExistence type="predicted"/>
<name>A0A928V4D1_9GAMM</name>
<accession>A0A928V4D1</accession>
<sequence length="210" mass="24523">MKEYFICIKCGKVKYRSKSRHYKLDESQNSGMTMNTEKIAQEIIDAADFSRIAHIHHSRKLTGRVRFHDKKTPYIVHPIWCAMTILTETTLQESVRLNGYLALMWHDVLEDTSISLPTFADDAVKELVNSMTFSSFEEETMRLWEKSPIVRLLKLYDKTSNLLDASHLSKEKWSRYTDFTKRLIEDVHNNYGDLNIVKIAQSITVSRKSE</sequence>
<dbReference type="Gene3D" id="1.10.3210.10">
    <property type="entry name" value="Hypothetical protein af1432"/>
    <property type="match status" value="1"/>
</dbReference>
<dbReference type="AlphaFoldDB" id="A0A928V4D1"/>
<protein>
    <recommendedName>
        <fullName evidence="3">HD domain-containing protein</fullName>
    </recommendedName>
</protein>
<evidence type="ECO:0008006" key="3">
    <source>
        <dbReference type="Google" id="ProtNLM"/>
    </source>
</evidence>
<dbReference type="SUPFAM" id="SSF109604">
    <property type="entry name" value="HD-domain/PDEase-like"/>
    <property type="match status" value="1"/>
</dbReference>
<dbReference type="Proteomes" id="UP000652567">
    <property type="component" value="Unassembled WGS sequence"/>
</dbReference>
<reference evidence="1" key="1">
    <citation type="submission" date="2018-07" db="EMBL/GenBank/DDBJ databases">
        <title>Genome assembly of strain Ka43.</title>
        <authorList>
            <person name="Kukolya J."/>
            <person name="Nagy I."/>
            <person name="Horvath B."/>
            <person name="Toth A."/>
        </authorList>
    </citation>
    <scope>NUCLEOTIDE SEQUENCE</scope>
    <source>
        <strain evidence="1">KB43</strain>
    </source>
</reference>
<comment type="caution">
    <text evidence="1">The sequence shown here is derived from an EMBL/GenBank/DDBJ whole genome shotgun (WGS) entry which is preliminary data.</text>
</comment>
<evidence type="ECO:0000313" key="1">
    <source>
        <dbReference type="EMBL" id="MBE8718561.1"/>
    </source>
</evidence>
<organism evidence="1 2">
    <name type="scientific">Cellvibrio polysaccharolyticus</name>
    <dbReference type="NCBI Taxonomy" id="2082724"/>
    <lineage>
        <taxon>Bacteria</taxon>
        <taxon>Pseudomonadati</taxon>
        <taxon>Pseudomonadota</taxon>
        <taxon>Gammaproteobacteria</taxon>
        <taxon>Cellvibrionales</taxon>
        <taxon>Cellvibrionaceae</taxon>
        <taxon>Cellvibrio</taxon>
    </lineage>
</organism>
<keyword evidence="2" id="KW-1185">Reference proteome</keyword>
<gene>
    <name evidence="1" type="ORF">C4F51_15365</name>
</gene>